<evidence type="ECO:0000256" key="1">
    <source>
        <dbReference type="SAM" id="MobiDB-lite"/>
    </source>
</evidence>
<feature type="region of interest" description="Disordered" evidence="1">
    <location>
        <begin position="163"/>
        <end position="206"/>
    </location>
</feature>
<dbReference type="AlphaFoldDB" id="A0A8J2SKB8"/>
<keyword evidence="3" id="KW-1185">Reference proteome</keyword>
<gene>
    <name evidence="2" type="ORF">PECAL_2P16940</name>
</gene>
<comment type="caution">
    <text evidence="2">The sequence shown here is derived from an EMBL/GenBank/DDBJ whole genome shotgun (WGS) entry which is preliminary data.</text>
</comment>
<sequence>MTSMWTYPGLQPVSCDDRTRVQEIPLATVRITICGEPPVAMIWNPDLAPTLHPDKVRRWFNGGGIGGTGGSTQDWDDDQVAEFVRLLCIVHHGPSIDKAGHRVRLREDCGEFFEYMKRQKLRYDREVLLHWFALKFVNERAQTKRWVTPSNLEALWDAAAEALERPAAPPKLKPHPDPPWGPDPDAAAPPEPPLPDEAPAEEAAPA</sequence>
<protein>
    <submittedName>
        <fullName evidence="2">Uncharacterized protein</fullName>
    </submittedName>
</protein>
<evidence type="ECO:0000313" key="3">
    <source>
        <dbReference type="Proteomes" id="UP000789595"/>
    </source>
</evidence>
<organism evidence="2 3">
    <name type="scientific">Pelagomonas calceolata</name>
    <dbReference type="NCBI Taxonomy" id="35677"/>
    <lineage>
        <taxon>Eukaryota</taxon>
        <taxon>Sar</taxon>
        <taxon>Stramenopiles</taxon>
        <taxon>Ochrophyta</taxon>
        <taxon>Pelagophyceae</taxon>
        <taxon>Pelagomonadales</taxon>
        <taxon>Pelagomonadaceae</taxon>
        <taxon>Pelagomonas</taxon>
    </lineage>
</organism>
<feature type="compositionally biased region" description="Pro residues" evidence="1">
    <location>
        <begin position="167"/>
        <end position="196"/>
    </location>
</feature>
<evidence type="ECO:0000313" key="2">
    <source>
        <dbReference type="EMBL" id="CAH0368622.1"/>
    </source>
</evidence>
<accession>A0A8J2SKB8</accession>
<dbReference type="Proteomes" id="UP000789595">
    <property type="component" value="Unassembled WGS sequence"/>
</dbReference>
<dbReference type="EMBL" id="CAKKNE010000002">
    <property type="protein sequence ID" value="CAH0368622.1"/>
    <property type="molecule type" value="Genomic_DNA"/>
</dbReference>
<reference evidence="2" key="1">
    <citation type="submission" date="2021-11" db="EMBL/GenBank/DDBJ databases">
        <authorList>
            <consortium name="Genoscope - CEA"/>
            <person name="William W."/>
        </authorList>
    </citation>
    <scope>NUCLEOTIDE SEQUENCE</scope>
</reference>
<proteinExistence type="predicted"/>
<name>A0A8J2SKB8_9STRA</name>